<evidence type="ECO:0000313" key="2">
    <source>
        <dbReference type="Proteomes" id="UP000290875"/>
    </source>
</evidence>
<evidence type="ECO:0000313" key="1">
    <source>
        <dbReference type="EMBL" id="RXW27636.1"/>
    </source>
</evidence>
<proteinExistence type="predicted"/>
<name>A0A4Q2E5Q9_ENTCL</name>
<comment type="caution">
    <text evidence="1">The sequence shown here is derived from an EMBL/GenBank/DDBJ whole genome shotgun (WGS) entry which is preliminary data.</text>
</comment>
<sequence>MDPDKIQNDIDALLIFMNDDMERIGGTIKDTYWGFAQGQGDRNAVEKLHGWSEENLFGIINRCHSRGLLKNMSTRYDRVVLTEEGQSRALSVKHGKNRSYELARSSYTIGSIHVAGSAQVGDGNTQNIYNVFQEIIDKIDRAEATSEEKAEAKSLLTKFLEHPLTSSVVGGVAGSLTGLL</sequence>
<protein>
    <submittedName>
        <fullName evidence="1">Uncharacterized protein</fullName>
    </submittedName>
</protein>
<dbReference type="Proteomes" id="UP000290875">
    <property type="component" value="Unassembled WGS sequence"/>
</dbReference>
<reference evidence="1 2" key="1">
    <citation type="submission" date="2018-06" db="EMBL/GenBank/DDBJ databases">
        <title>Carbapenemase-producing Enterobacteriaceae present in wastewater treatment plant effluent and nearby surface waters in the US.</title>
        <authorList>
            <person name="Mathys D.A."/>
            <person name="Mollenkopf D.F."/>
            <person name="Feicht S.M."/>
            <person name="Adams R.J."/>
            <person name="Albers A.L."/>
            <person name="Grooters S.V."/>
            <person name="Stuever D.M."/>
            <person name="Daniels J.B."/>
            <person name="Wittum T.E."/>
        </authorList>
    </citation>
    <scope>NUCLEOTIDE SEQUENCE [LARGE SCALE GENOMIC DNA]</scope>
    <source>
        <strain evidence="1 2">GEO_4_Eff_A</strain>
    </source>
</reference>
<dbReference type="EMBL" id="QJSL01000018">
    <property type="protein sequence ID" value="RXW27636.1"/>
    <property type="molecule type" value="Genomic_DNA"/>
</dbReference>
<accession>A0A4Q2E5Q9</accession>
<gene>
    <name evidence="1" type="ORF">DM877_18640</name>
</gene>
<dbReference type="RefSeq" id="WP_129324844.1">
    <property type="nucleotide sequence ID" value="NZ_QJSL01000018.1"/>
</dbReference>
<dbReference type="AlphaFoldDB" id="A0A4Q2E5Q9"/>
<organism evidence="1 2">
    <name type="scientific">Enterobacter cloacae</name>
    <dbReference type="NCBI Taxonomy" id="550"/>
    <lineage>
        <taxon>Bacteria</taxon>
        <taxon>Pseudomonadati</taxon>
        <taxon>Pseudomonadota</taxon>
        <taxon>Gammaproteobacteria</taxon>
        <taxon>Enterobacterales</taxon>
        <taxon>Enterobacteriaceae</taxon>
        <taxon>Enterobacter</taxon>
        <taxon>Enterobacter cloacae complex</taxon>
    </lineage>
</organism>